<evidence type="ECO:0000313" key="2">
    <source>
        <dbReference type="Proteomes" id="UP000318571"/>
    </source>
</evidence>
<dbReference type="EMBL" id="VCGU01000007">
    <property type="protein sequence ID" value="TRY73627.1"/>
    <property type="molecule type" value="Genomic_DNA"/>
</dbReference>
<dbReference type="Proteomes" id="UP000318571">
    <property type="component" value="Chromosome 3"/>
</dbReference>
<reference evidence="1 2" key="1">
    <citation type="journal article" date="2018" name="Nat. Ecol. Evol.">
        <title>Genomic signatures of mitonuclear coevolution across populations of Tigriopus californicus.</title>
        <authorList>
            <person name="Barreto F.S."/>
            <person name="Watson E.T."/>
            <person name="Lima T.G."/>
            <person name="Willett C.S."/>
            <person name="Edmands S."/>
            <person name="Li W."/>
            <person name="Burton R.S."/>
        </authorList>
    </citation>
    <scope>NUCLEOTIDE SEQUENCE [LARGE SCALE GENOMIC DNA]</scope>
    <source>
        <strain evidence="1 2">San Diego</strain>
    </source>
</reference>
<accession>A0A553P7G7</accession>
<proteinExistence type="predicted"/>
<dbReference type="STRING" id="6832.A0A553P7G7"/>
<keyword evidence="2" id="KW-1185">Reference proteome</keyword>
<protein>
    <recommendedName>
        <fullName evidence="3">Peptidase A2 domain-containing protein</fullName>
    </recommendedName>
</protein>
<dbReference type="Pfam" id="PF13650">
    <property type="entry name" value="Asp_protease_2"/>
    <property type="match status" value="1"/>
</dbReference>
<dbReference type="SUPFAM" id="SSF50630">
    <property type="entry name" value="Acid proteases"/>
    <property type="match status" value="1"/>
</dbReference>
<evidence type="ECO:0000313" key="1">
    <source>
        <dbReference type="EMBL" id="TRY73627.1"/>
    </source>
</evidence>
<dbReference type="AlphaFoldDB" id="A0A553P7G7"/>
<dbReference type="Gene3D" id="2.40.70.10">
    <property type="entry name" value="Acid Proteases"/>
    <property type="match status" value="1"/>
</dbReference>
<evidence type="ECO:0008006" key="3">
    <source>
        <dbReference type="Google" id="ProtNLM"/>
    </source>
</evidence>
<gene>
    <name evidence="1" type="ORF">TCAL_03326</name>
</gene>
<sequence length="189" mass="20905">MEALQSASGSRATPRINVHIRSHRNVQFHIRAIPDTGATRTMLSLDLVQRHGLDMESTHDTVRAANGDQMSVAGRVVLELTVNGRTAYVDCLVSACMRNCMLVSWHDLQNLGIIGSTFPLAASEEVNAAAEASSKIEEMIQDLRKQFHDVLLDSLAPDQRVVGEPIHIKLTEDVVPYHANTSRPIPFHY</sequence>
<organism evidence="1 2">
    <name type="scientific">Tigriopus californicus</name>
    <name type="common">Marine copepod</name>
    <dbReference type="NCBI Taxonomy" id="6832"/>
    <lineage>
        <taxon>Eukaryota</taxon>
        <taxon>Metazoa</taxon>
        <taxon>Ecdysozoa</taxon>
        <taxon>Arthropoda</taxon>
        <taxon>Crustacea</taxon>
        <taxon>Multicrustacea</taxon>
        <taxon>Hexanauplia</taxon>
        <taxon>Copepoda</taxon>
        <taxon>Harpacticoida</taxon>
        <taxon>Harpacticidae</taxon>
        <taxon>Tigriopus</taxon>
    </lineage>
</organism>
<comment type="caution">
    <text evidence="1">The sequence shown here is derived from an EMBL/GenBank/DDBJ whole genome shotgun (WGS) entry which is preliminary data.</text>
</comment>
<dbReference type="CDD" id="cd00303">
    <property type="entry name" value="retropepsin_like"/>
    <property type="match status" value="1"/>
</dbReference>
<dbReference type="InterPro" id="IPR021109">
    <property type="entry name" value="Peptidase_aspartic_dom_sf"/>
</dbReference>
<name>A0A553P7G7_TIGCA</name>